<keyword evidence="2" id="KW-1185">Reference proteome</keyword>
<organism evidence="1 2">
    <name type="scientific">Aquirufa ecclesiirivi</name>
    <dbReference type="NCBI Taxonomy" id="2715124"/>
    <lineage>
        <taxon>Bacteria</taxon>
        <taxon>Pseudomonadati</taxon>
        <taxon>Bacteroidota</taxon>
        <taxon>Cytophagia</taxon>
        <taxon>Cytophagales</taxon>
        <taxon>Flectobacillaceae</taxon>
        <taxon>Aquirufa</taxon>
    </lineage>
</organism>
<name>A0ABT4JI14_9BACT</name>
<proteinExistence type="predicted"/>
<protein>
    <submittedName>
        <fullName evidence="1">Uncharacterized protein</fullName>
    </submittedName>
</protein>
<dbReference type="RefSeq" id="WP_269010520.1">
    <property type="nucleotide sequence ID" value="NZ_JAANOH010000004.1"/>
</dbReference>
<comment type="caution">
    <text evidence="1">The sequence shown here is derived from an EMBL/GenBank/DDBJ whole genome shotgun (WGS) entry which is preliminary data.</text>
</comment>
<gene>
    <name evidence="1" type="ORF">G9H61_10710</name>
</gene>
<dbReference type="Proteomes" id="UP001321186">
    <property type="component" value="Unassembled WGS sequence"/>
</dbReference>
<evidence type="ECO:0000313" key="1">
    <source>
        <dbReference type="EMBL" id="MCZ2475921.1"/>
    </source>
</evidence>
<reference evidence="1 2" key="1">
    <citation type="submission" date="2020-03" db="EMBL/GenBank/DDBJ databases">
        <authorList>
            <person name="Pitt A."/>
            <person name="Hahn M.W."/>
        </authorList>
    </citation>
    <scope>NUCLEOTIDE SEQUENCE [LARGE SCALE GENOMIC DNA]</scope>
    <source>
        <strain evidence="1 2">5A-MARBSE</strain>
    </source>
</reference>
<evidence type="ECO:0000313" key="2">
    <source>
        <dbReference type="Proteomes" id="UP001321186"/>
    </source>
</evidence>
<accession>A0ABT4JI14</accession>
<dbReference type="EMBL" id="JAANOH010000004">
    <property type="protein sequence ID" value="MCZ2475921.1"/>
    <property type="molecule type" value="Genomic_DNA"/>
</dbReference>
<sequence>MKYLTILCISLFHYFDMNGLQNCPDPKNMTSCKVIIPNRRLVLQGKPDSLVSKFTVVRKKVRIYK</sequence>